<keyword evidence="17" id="KW-0496">Mitochondrion</keyword>
<gene>
    <name evidence="27" type="ORF">llap_833</name>
</gene>
<evidence type="ECO:0000313" key="28">
    <source>
        <dbReference type="Proteomes" id="UP000233556"/>
    </source>
</evidence>
<evidence type="ECO:0000256" key="1">
    <source>
        <dbReference type="ARBA" id="ARBA00004225"/>
    </source>
</evidence>
<evidence type="ECO:0000256" key="15">
    <source>
        <dbReference type="ARBA" id="ARBA00023006"/>
    </source>
</evidence>
<evidence type="ECO:0000256" key="9">
    <source>
        <dbReference type="ARBA" id="ARBA00022553"/>
    </source>
</evidence>
<organism evidence="27 28">
    <name type="scientific">Limosa lapponica baueri</name>
    <dbReference type="NCBI Taxonomy" id="1758121"/>
    <lineage>
        <taxon>Eukaryota</taxon>
        <taxon>Metazoa</taxon>
        <taxon>Chordata</taxon>
        <taxon>Craniata</taxon>
        <taxon>Vertebrata</taxon>
        <taxon>Euteleostomi</taxon>
        <taxon>Archelosauria</taxon>
        <taxon>Archosauria</taxon>
        <taxon>Dinosauria</taxon>
        <taxon>Saurischia</taxon>
        <taxon>Theropoda</taxon>
        <taxon>Coelurosauria</taxon>
        <taxon>Aves</taxon>
        <taxon>Neognathae</taxon>
        <taxon>Neoaves</taxon>
        <taxon>Charadriiformes</taxon>
        <taxon>Scolopacidae</taxon>
        <taxon>Limosa</taxon>
    </lineage>
</organism>
<name>A0A2I0US45_LIMLA</name>
<reference evidence="28" key="2">
    <citation type="submission" date="2017-12" db="EMBL/GenBank/DDBJ databases">
        <title>Genome sequence of the Bar-tailed Godwit (Limosa lapponica baueri).</title>
        <authorList>
            <person name="Lima N.C.B."/>
            <person name="Parody-Merino A.M."/>
            <person name="Battley P.F."/>
            <person name="Fidler A.E."/>
            <person name="Prosdocimi F."/>
        </authorList>
    </citation>
    <scope>NUCLEOTIDE SEQUENCE [LARGE SCALE GENOMIC DNA]</scope>
</reference>
<evidence type="ECO:0000256" key="16">
    <source>
        <dbReference type="ARBA" id="ARBA00023054"/>
    </source>
</evidence>
<dbReference type="GO" id="GO:0033116">
    <property type="term" value="C:endoplasmic reticulum-Golgi intermediate compartment membrane"/>
    <property type="evidence" value="ECO:0007669"/>
    <property type="project" value="UniProtKB-SubCell"/>
</dbReference>
<evidence type="ECO:0000256" key="10">
    <source>
        <dbReference type="ARBA" id="ARBA00022692"/>
    </source>
</evidence>
<dbReference type="AlphaFoldDB" id="A0A2I0US45"/>
<dbReference type="OrthoDB" id="10035606at2759"/>
<dbReference type="GO" id="GO:0012507">
    <property type="term" value="C:ER to Golgi transport vesicle membrane"/>
    <property type="evidence" value="ECO:0007669"/>
    <property type="project" value="UniProtKB-SubCell"/>
</dbReference>
<evidence type="ECO:0000256" key="6">
    <source>
        <dbReference type="ARBA" id="ARBA00009063"/>
    </source>
</evidence>
<dbReference type="SUPFAM" id="SSF47661">
    <property type="entry name" value="t-snare proteins"/>
    <property type="match status" value="1"/>
</dbReference>
<comment type="similarity">
    <text evidence="6">Belongs to the syntaxin family.</text>
</comment>
<dbReference type="Pfam" id="PF26585">
    <property type="entry name" value="STX17_N"/>
    <property type="match status" value="1"/>
</dbReference>
<evidence type="ECO:0000256" key="20">
    <source>
        <dbReference type="ARBA" id="ARBA00023329"/>
    </source>
</evidence>
<keyword evidence="13 25" id="KW-1133">Transmembrane helix</keyword>
<keyword evidence="15" id="KW-0072">Autophagy</keyword>
<keyword evidence="18 25" id="KW-0472">Membrane</keyword>
<comment type="subcellular location">
    <subcellularLocation>
        <location evidence="24">Autolysosome membrane</location>
        <topology evidence="24">Multi-pass membrane protein</topology>
    </subcellularLocation>
    <subcellularLocation>
        <location evidence="3">Cytoplasm</location>
        <location evidence="3">Cytosol</location>
    </subcellularLocation>
    <subcellularLocation>
        <location evidence="5">Cytoplasmic vesicle</location>
        <location evidence="5">COPII-coated vesicle membrane</location>
        <topology evidence="5">Multi-pass membrane protein</topology>
    </subcellularLocation>
    <subcellularLocation>
        <location evidence="4">Cytoplasmic vesicle</location>
        <location evidence="4">Autophagosome membrane</location>
        <topology evidence="4">Multi-pass membrane protein</topology>
    </subcellularLocation>
    <subcellularLocation>
        <location evidence="2">Endoplasmic reticulum-Golgi intermediate compartment membrane</location>
        <topology evidence="2">Multi-pass membrane protein</topology>
    </subcellularLocation>
    <subcellularLocation>
        <location evidence="1">Mitochondrion membrane</location>
        <topology evidence="1">Multi-pass membrane protein</topology>
    </subcellularLocation>
    <subcellularLocation>
        <location evidence="22">Smooth endoplasmic reticulum membrane</location>
        <topology evidence="22">Multi-pass membrane protein</topology>
    </subcellularLocation>
</comment>
<keyword evidence="28" id="KW-1185">Reference proteome</keyword>
<dbReference type="SMART" id="SM00397">
    <property type="entry name" value="t_SNARE"/>
    <property type="match status" value="1"/>
</dbReference>
<evidence type="ECO:0000256" key="4">
    <source>
        <dbReference type="ARBA" id="ARBA00004542"/>
    </source>
</evidence>
<dbReference type="Gene3D" id="1.20.5.110">
    <property type="match status" value="1"/>
</dbReference>
<protein>
    <recommendedName>
        <fullName evidence="23">Syntaxin-17</fullName>
    </recommendedName>
</protein>
<evidence type="ECO:0000256" key="12">
    <source>
        <dbReference type="ARBA" id="ARBA00022892"/>
    </source>
</evidence>
<keyword evidence="14" id="KW-0007">Acetylation</keyword>
<evidence type="ECO:0000256" key="3">
    <source>
        <dbReference type="ARBA" id="ARBA00004514"/>
    </source>
</evidence>
<evidence type="ECO:0000256" key="23">
    <source>
        <dbReference type="ARBA" id="ARBA00069804"/>
    </source>
</evidence>
<keyword evidence="7" id="KW-0813">Transport</keyword>
<evidence type="ECO:0000256" key="14">
    <source>
        <dbReference type="ARBA" id="ARBA00022990"/>
    </source>
</evidence>
<dbReference type="InterPro" id="IPR028676">
    <property type="entry name" value="STX17_SNARE"/>
</dbReference>
<dbReference type="GO" id="GO:0005829">
    <property type="term" value="C:cytosol"/>
    <property type="evidence" value="ECO:0007669"/>
    <property type="project" value="UniProtKB-SubCell"/>
</dbReference>
<keyword evidence="10 25" id="KW-0812">Transmembrane</keyword>
<keyword evidence="20" id="KW-0968">Cytoplasmic vesicle</keyword>
<dbReference type="PANTHER" id="PTHR33332">
    <property type="entry name" value="REVERSE TRANSCRIPTASE DOMAIN-CONTAINING PROTEIN"/>
    <property type="match status" value="1"/>
</dbReference>
<keyword evidence="11" id="KW-0256">Endoplasmic reticulum</keyword>
<keyword evidence="16" id="KW-0175">Coiled coil</keyword>
<evidence type="ECO:0000256" key="21">
    <source>
        <dbReference type="ARBA" id="ARBA00055921"/>
    </source>
</evidence>
<comment type="function">
    <text evidence="21">SNAREs, soluble N-ethylmaleimide-sensitive factor-attachment protein receptors, are essential proteins for fusion of cellular membranes. SNAREs localized on opposing membranes assemble to form a trans-SNARE complex, an extended, parallel four alpha-helical bundle that drives membrane fusion. STX17 is a SNARE of the autophagosome involved in autophagy through the direct control of autophagosome membrane fusion with the lysosome membrane. May also play a role in the early secretory pathway where it may maintain the architecture of the endoplasmic reticulum-Golgi intermediate compartment/ERGIC and Golgi and/or regulate transport between the endoplasmic reticulum, the ERGIC and the Golgi.</text>
</comment>
<evidence type="ECO:0000256" key="19">
    <source>
        <dbReference type="ARBA" id="ARBA00023228"/>
    </source>
</evidence>
<dbReference type="InterPro" id="IPR059001">
    <property type="entry name" value="STX17_N"/>
</dbReference>
<dbReference type="GO" id="GO:0120281">
    <property type="term" value="C:autolysosome membrane"/>
    <property type="evidence" value="ECO:0007669"/>
    <property type="project" value="UniProtKB-SubCell"/>
</dbReference>
<dbReference type="InterPro" id="IPR000727">
    <property type="entry name" value="T_SNARE_dom"/>
</dbReference>
<evidence type="ECO:0000259" key="26">
    <source>
        <dbReference type="PROSITE" id="PS50192"/>
    </source>
</evidence>
<evidence type="ECO:0000256" key="18">
    <source>
        <dbReference type="ARBA" id="ARBA00023136"/>
    </source>
</evidence>
<dbReference type="GO" id="GO:0031966">
    <property type="term" value="C:mitochondrial membrane"/>
    <property type="evidence" value="ECO:0007669"/>
    <property type="project" value="UniProtKB-SubCell"/>
</dbReference>
<proteinExistence type="inferred from homology"/>
<evidence type="ECO:0000313" key="27">
    <source>
        <dbReference type="EMBL" id="PKU48862.1"/>
    </source>
</evidence>
<keyword evidence="8" id="KW-0963">Cytoplasm</keyword>
<keyword evidence="9" id="KW-0597">Phosphoprotein</keyword>
<feature type="domain" description="T-SNARE coiled-coil homology" evidence="26">
    <location>
        <begin position="548"/>
        <end position="610"/>
    </location>
</feature>
<dbReference type="Proteomes" id="UP000233556">
    <property type="component" value="Unassembled WGS sequence"/>
</dbReference>
<dbReference type="GO" id="GO:0006914">
    <property type="term" value="P:autophagy"/>
    <property type="evidence" value="ECO:0007669"/>
    <property type="project" value="UniProtKB-KW"/>
</dbReference>
<dbReference type="GO" id="GO:0030868">
    <property type="term" value="C:smooth endoplasmic reticulum membrane"/>
    <property type="evidence" value="ECO:0007669"/>
    <property type="project" value="UniProtKB-SubCell"/>
</dbReference>
<evidence type="ECO:0000256" key="11">
    <source>
        <dbReference type="ARBA" id="ARBA00022824"/>
    </source>
</evidence>
<sequence>MQVLHLGRGNLKCGYSLADESIESSPVEMDSAVLVGEKLAMSQQCALIAQKANHVLGLIKSSMASRSREVIFPLYFCLVRSYLNYCIQLWGPQYNKDMEQVQRRATKMIRGLEHLSYEDRLRELGLFSLEKRRLQGDLIVAFQYFEGAHRKDGDGLFIREYSDRRRGSSFKLKEGKFRLGIRKKFFTVRRGGLISAPVRPHLEYPALGSPVQERHGPIGAGAASLGGTEQLHPGSQKCSSVSEVVGLGLGMSFHDLYAQVYPVSACGQSSLPQYSGTGGDPWMRYGFCEHHYCCASEAFVLIPLLHIIMSAFSSAAGLLGLPECSIDSGHGTVEKTKSFGDESYIGEQSWGKDRKDRRKKLVAEYSKGVSTLVKIYWASIGLKAAFRMSEDDEKVKLRRIEPAIQKFIKVAIPTDLERLRKHQINIEKYQRCRLWDRLHEEHINAGRTVQQLRANMREMEKLCLRVRQEDIPVLQRMINPVKEEASFAIKDFLQLHSQSAEELKKQLEGQEDASLTRSATVGGETLSNTEVKDGSQSLIQIYSRLPEIPQEENAAESWETLEEDLIQLSQLVTDFSLLVSSQQEKIDRIEDHVNSAAVNVEEGTKNLGKAAKYKLAALPVAGAVIGGVVGGPIGLLAGFKVAGIAAALGGGILGFTGGKLIQRRKQKVIEQISSSCPELSHQTAKKSS</sequence>
<dbReference type="GO" id="GO:0000421">
    <property type="term" value="C:autophagosome membrane"/>
    <property type="evidence" value="ECO:0007669"/>
    <property type="project" value="UniProtKB-SubCell"/>
</dbReference>
<evidence type="ECO:0000256" key="7">
    <source>
        <dbReference type="ARBA" id="ARBA00022448"/>
    </source>
</evidence>
<feature type="transmembrane region" description="Helical" evidence="25">
    <location>
        <begin position="641"/>
        <end position="661"/>
    </location>
</feature>
<dbReference type="CDD" id="cd15846">
    <property type="entry name" value="SNARE_syntaxin17"/>
    <property type="match status" value="1"/>
</dbReference>
<reference evidence="28" key="1">
    <citation type="submission" date="2017-11" db="EMBL/GenBank/DDBJ databases">
        <authorList>
            <person name="Lima N.C."/>
            <person name="Parody-Merino A.M."/>
            <person name="Battley P.F."/>
            <person name="Fidler A.E."/>
            <person name="Prosdocimi F."/>
        </authorList>
    </citation>
    <scope>NUCLEOTIDE SEQUENCE [LARGE SCALE GENOMIC DNA]</scope>
</reference>
<evidence type="ECO:0000256" key="5">
    <source>
        <dbReference type="ARBA" id="ARBA00004557"/>
    </source>
</evidence>
<evidence type="ECO:0000256" key="25">
    <source>
        <dbReference type="SAM" id="Phobius"/>
    </source>
</evidence>
<dbReference type="InterPro" id="IPR010989">
    <property type="entry name" value="SNARE"/>
</dbReference>
<dbReference type="EMBL" id="KZ505645">
    <property type="protein sequence ID" value="PKU48862.1"/>
    <property type="molecule type" value="Genomic_DNA"/>
</dbReference>
<dbReference type="PROSITE" id="PS50192">
    <property type="entry name" value="T_SNARE"/>
    <property type="match status" value="1"/>
</dbReference>
<evidence type="ECO:0000256" key="2">
    <source>
        <dbReference type="ARBA" id="ARBA00004457"/>
    </source>
</evidence>
<evidence type="ECO:0000256" key="8">
    <source>
        <dbReference type="ARBA" id="ARBA00022490"/>
    </source>
</evidence>
<keyword evidence="19" id="KW-0458">Lysosome</keyword>
<evidence type="ECO:0000256" key="24">
    <source>
        <dbReference type="ARBA" id="ARBA00093444"/>
    </source>
</evidence>
<evidence type="ECO:0000256" key="17">
    <source>
        <dbReference type="ARBA" id="ARBA00023128"/>
    </source>
</evidence>
<evidence type="ECO:0000256" key="13">
    <source>
        <dbReference type="ARBA" id="ARBA00022989"/>
    </source>
</evidence>
<evidence type="ECO:0000256" key="22">
    <source>
        <dbReference type="ARBA" id="ARBA00060365"/>
    </source>
</evidence>
<dbReference type="FunFam" id="1.20.5.110:FF:000046">
    <property type="entry name" value="syntaxin-17 isoform X1"/>
    <property type="match status" value="1"/>
</dbReference>
<accession>A0A2I0US45</accession>
<keyword evidence="12" id="KW-0931">ER-Golgi transport</keyword>
<dbReference type="GO" id="GO:0016192">
    <property type="term" value="P:vesicle-mediated transport"/>
    <property type="evidence" value="ECO:0007669"/>
    <property type="project" value="UniProtKB-KW"/>
</dbReference>